<evidence type="ECO:0000313" key="2">
    <source>
        <dbReference type="EMBL" id="MBR7837827.1"/>
    </source>
</evidence>
<organism evidence="2 3">
    <name type="scientific">Actinospica durhamensis</name>
    <dbReference type="NCBI Taxonomy" id="1508375"/>
    <lineage>
        <taxon>Bacteria</taxon>
        <taxon>Bacillati</taxon>
        <taxon>Actinomycetota</taxon>
        <taxon>Actinomycetes</taxon>
        <taxon>Catenulisporales</taxon>
        <taxon>Actinospicaceae</taxon>
        <taxon>Actinospica</taxon>
    </lineage>
</organism>
<keyword evidence="3" id="KW-1185">Reference proteome</keyword>
<dbReference type="AlphaFoldDB" id="A0A941ETK6"/>
<gene>
    <name evidence="2" type="ORF">KDL01_31420</name>
</gene>
<proteinExistence type="predicted"/>
<sequence>MSGRNGKSVGKGYGYGKSGRGGSGSGGGKGGGNGSGAGGGRNVAGRRGWPLLRAEQVAGIALLAEESEWRAMAEINPLFDYPDYPAYLADIERRIRATARTGRHVVVGQLMPDQFESRADAAGLPRDSPRALREYERYVADLGPQSEPWNGEPIEVVLARLRAHVRAEALQMVAMPALAEAASLHNEPDEAVRRGMSRSAHAFMSMVEQAGDGQHELTIKVELVGARLDYTLPYTKCGHIIAFPDDGGEQLTVILLSIASLAERPGHMLLRSRPHPSFFPRRRVPRPQPGTPEARREESTLRGWKLGTQMPQPLSEGQLFALACTGPDGGPIPPEPGVRFQAALPLATDDLGCCE</sequence>
<feature type="region of interest" description="Disordered" evidence="1">
    <location>
        <begin position="1"/>
        <end position="41"/>
    </location>
</feature>
<dbReference type="RefSeq" id="WP_212532290.1">
    <property type="nucleotide sequence ID" value="NZ_JAGSOG010000234.1"/>
</dbReference>
<dbReference type="EMBL" id="JAGSOG010000234">
    <property type="protein sequence ID" value="MBR7837827.1"/>
    <property type="molecule type" value="Genomic_DNA"/>
</dbReference>
<protein>
    <submittedName>
        <fullName evidence="2">Uncharacterized protein</fullName>
    </submittedName>
</protein>
<feature type="compositionally biased region" description="Basic residues" evidence="1">
    <location>
        <begin position="272"/>
        <end position="285"/>
    </location>
</feature>
<evidence type="ECO:0000256" key="1">
    <source>
        <dbReference type="SAM" id="MobiDB-lite"/>
    </source>
</evidence>
<accession>A0A941ETK6</accession>
<comment type="caution">
    <text evidence="2">The sequence shown here is derived from an EMBL/GenBank/DDBJ whole genome shotgun (WGS) entry which is preliminary data.</text>
</comment>
<name>A0A941ETK6_9ACTN</name>
<dbReference type="Proteomes" id="UP000675781">
    <property type="component" value="Unassembled WGS sequence"/>
</dbReference>
<reference evidence="2" key="1">
    <citation type="submission" date="2021-04" db="EMBL/GenBank/DDBJ databases">
        <title>Genome based classification of Actinospica acidithermotolerans sp. nov., an actinobacterium isolated from an Indonesian hot spring.</title>
        <authorList>
            <person name="Kusuma A.B."/>
            <person name="Putra K.E."/>
            <person name="Nafisah S."/>
            <person name="Loh J."/>
            <person name="Nouioui I."/>
            <person name="Goodfellow M."/>
        </authorList>
    </citation>
    <scope>NUCLEOTIDE SEQUENCE</scope>
    <source>
        <strain evidence="2">CSCA 57</strain>
    </source>
</reference>
<evidence type="ECO:0000313" key="3">
    <source>
        <dbReference type="Proteomes" id="UP000675781"/>
    </source>
</evidence>
<feature type="compositionally biased region" description="Gly residues" evidence="1">
    <location>
        <begin position="9"/>
        <end position="41"/>
    </location>
</feature>
<feature type="region of interest" description="Disordered" evidence="1">
    <location>
        <begin position="272"/>
        <end position="301"/>
    </location>
</feature>